<feature type="non-terminal residue" evidence="3">
    <location>
        <position position="1"/>
    </location>
</feature>
<comment type="caution">
    <text evidence="3">The sequence shown here is derived from an EMBL/GenBank/DDBJ whole genome shotgun (WGS) entry which is preliminary data.</text>
</comment>
<evidence type="ECO:0000313" key="3">
    <source>
        <dbReference type="EMBL" id="GCB61046.1"/>
    </source>
</evidence>
<dbReference type="GO" id="GO:0016567">
    <property type="term" value="P:protein ubiquitination"/>
    <property type="evidence" value="ECO:0007669"/>
    <property type="project" value="UniProtKB-UniRule"/>
</dbReference>
<keyword evidence="1" id="KW-0479">Metal-binding</keyword>
<name>A0A401NJJ4_SCYTO</name>
<dbReference type="OMA" id="WCLEVTT"/>
<comment type="catalytic activity">
    <reaction evidence="1">
        <text>S-ubiquitinyl-[E2 ubiquitin-conjugating enzyme]-L-cysteine + [acceptor protein]-L-lysine = [E2 ubiquitin-conjugating enzyme]-L-cysteine + N(6)-ubiquitinyl-[acceptor protein]-L-lysine.</text>
        <dbReference type="EC" id="2.3.2.27"/>
    </reaction>
</comment>
<keyword evidence="1" id="KW-0862">Zinc</keyword>
<keyword evidence="1" id="KW-0833">Ubl conjugation pathway</keyword>
<comment type="function">
    <text evidence="1">Ubiquitin ligase protein which is a component of the N-end rule pathway. Recognizes and binds to proteins bearing specific N-terminal residues that are destabilizing according to the N-end rule, leading to their ubiquitination and subsequent degradation.</text>
</comment>
<dbReference type="PANTHER" id="PTHR21497">
    <property type="entry name" value="UBIQUITIN LIGASE E3 ALPHA-RELATED"/>
    <property type="match status" value="1"/>
</dbReference>
<sequence>ICDDEKPEVPLLYRDVSSLLLILVLSMPQELHKDHFTCIVKVLYNLLYTQAIATLSVKFSKEERAAWKNSRKLKTMCTDKSWEVLLSHIICELSKGKLYCTGDTDQVTMLSTSAWSPQSIEYSIQQFCLPFLRTTSLLQHHLFGDDLPSCQRTEEEFGMLASYLGLLSPSLQSSDEVNSSSCLEWPIAAPGIISQWCLEVTTSAESHSEQVMNLLVQDPQWSVPCLLQLPENYNTIFQYYHRKACVHCSKVPKDPALCLVCGTFVCLKGQCCKQQSYCECVLHSQNCGAGTGIFLLINASVIIVIRGHRFCLWGSVYLDTHGEEDRDLRRGKPLYLCNERYKVLEQQWVTHTFDHINKRWGPHYNGL</sequence>
<dbReference type="UniPathway" id="UPA00143"/>
<dbReference type="InterPro" id="IPR039164">
    <property type="entry name" value="UBR1-like"/>
</dbReference>
<dbReference type="GO" id="GO:0005737">
    <property type="term" value="C:cytoplasm"/>
    <property type="evidence" value="ECO:0007669"/>
    <property type="project" value="TreeGrafter"/>
</dbReference>
<dbReference type="GO" id="GO:0071596">
    <property type="term" value="P:ubiquitin-dependent protein catabolic process via the N-end rule pathway"/>
    <property type="evidence" value="ECO:0007669"/>
    <property type="project" value="UniProtKB-UniRule"/>
</dbReference>
<dbReference type="EC" id="2.3.2.27" evidence="1"/>
<dbReference type="OrthoDB" id="15304at2759"/>
<feature type="domain" description="E3 ubiquitin-protein ligase UBR-like C-terminal" evidence="2">
    <location>
        <begin position="7"/>
        <end position="349"/>
    </location>
</feature>
<dbReference type="Pfam" id="PF18995">
    <property type="entry name" value="PRT6_C"/>
    <property type="match status" value="1"/>
</dbReference>
<keyword evidence="1" id="KW-0863">Zinc-finger</keyword>
<comment type="similarity">
    <text evidence="1">Belongs to the E3 ubiquitin-protein ligase UBR1-like family.</text>
</comment>
<dbReference type="GO" id="GO:0000151">
    <property type="term" value="C:ubiquitin ligase complex"/>
    <property type="evidence" value="ECO:0007669"/>
    <property type="project" value="TreeGrafter"/>
</dbReference>
<proteinExistence type="inferred from homology"/>
<dbReference type="STRING" id="75743.A0A401NJJ4"/>
<dbReference type="GO" id="GO:0061630">
    <property type="term" value="F:ubiquitin protein ligase activity"/>
    <property type="evidence" value="ECO:0007669"/>
    <property type="project" value="UniProtKB-UniRule"/>
</dbReference>
<evidence type="ECO:0000259" key="2">
    <source>
        <dbReference type="Pfam" id="PF18995"/>
    </source>
</evidence>
<evidence type="ECO:0000313" key="4">
    <source>
        <dbReference type="Proteomes" id="UP000288216"/>
    </source>
</evidence>
<protein>
    <recommendedName>
        <fullName evidence="1">E3 ubiquitin-protein ligase</fullName>
        <ecNumber evidence="1">2.3.2.27</ecNumber>
    </recommendedName>
</protein>
<comment type="pathway">
    <text evidence="1">Protein modification; protein ubiquitination.</text>
</comment>
<organism evidence="3 4">
    <name type="scientific">Scyliorhinus torazame</name>
    <name type="common">Cloudy catshark</name>
    <name type="synonym">Catulus torazame</name>
    <dbReference type="NCBI Taxonomy" id="75743"/>
    <lineage>
        <taxon>Eukaryota</taxon>
        <taxon>Metazoa</taxon>
        <taxon>Chordata</taxon>
        <taxon>Craniata</taxon>
        <taxon>Vertebrata</taxon>
        <taxon>Chondrichthyes</taxon>
        <taxon>Elasmobranchii</taxon>
        <taxon>Galeomorphii</taxon>
        <taxon>Galeoidea</taxon>
        <taxon>Carcharhiniformes</taxon>
        <taxon>Scyliorhinidae</taxon>
        <taxon>Scyliorhinus</taxon>
    </lineage>
</organism>
<dbReference type="GO" id="GO:0008270">
    <property type="term" value="F:zinc ion binding"/>
    <property type="evidence" value="ECO:0007669"/>
    <property type="project" value="UniProtKB-UniRule"/>
</dbReference>
<dbReference type="Proteomes" id="UP000288216">
    <property type="component" value="Unassembled WGS sequence"/>
</dbReference>
<accession>A0A401NJJ4</accession>
<reference evidence="3 4" key="1">
    <citation type="journal article" date="2018" name="Nat. Ecol. Evol.">
        <title>Shark genomes provide insights into elasmobranch evolution and the origin of vertebrates.</title>
        <authorList>
            <person name="Hara Y"/>
            <person name="Yamaguchi K"/>
            <person name="Onimaru K"/>
            <person name="Kadota M"/>
            <person name="Koyanagi M"/>
            <person name="Keeley SD"/>
            <person name="Tatsumi K"/>
            <person name="Tanaka K"/>
            <person name="Motone F"/>
            <person name="Kageyama Y"/>
            <person name="Nozu R"/>
            <person name="Adachi N"/>
            <person name="Nishimura O"/>
            <person name="Nakagawa R"/>
            <person name="Tanegashima C"/>
            <person name="Kiyatake I"/>
            <person name="Matsumoto R"/>
            <person name="Murakumo K"/>
            <person name="Nishida K"/>
            <person name="Terakita A"/>
            <person name="Kuratani S"/>
            <person name="Sato K"/>
            <person name="Hyodo S Kuraku.S."/>
        </authorList>
    </citation>
    <scope>NUCLEOTIDE SEQUENCE [LARGE SCALE GENOMIC DNA]</scope>
</reference>
<dbReference type="AlphaFoldDB" id="A0A401NJJ4"/>
<dbReference type="InterPro" id="IPR044046">
    <property type="entry name" value="E3_ligase_UBR-like_C"/>
</dbReference>
<evidence type="ECO:0000256" key="1">
    <source>
        <dbReference type="RuleBase" id="RU366018"/>
    </source>
</evidence>
<keyword evidence="1" id="KW-0808">Transferase</keyword>
<keyword evidence="4" id="KW-1185">Reference proteome</keyword>
<gene>
    <name evidence="3" type="ORF">scyTo_0014273</name>
</gene>
<dbReference type="EMBL" id="BFAA01007597">
    <property type="protein sequence ID" value="GCB61046.1"/>
    <property type="molecule type" value="Genomic_DNA"/>
</dbReference>
<dbReference type="PANTHER" id="PTHR21497:SF39">
    <property type="entry name" value="E3 UBIQUITIN-PROTEIN LIGASE UBR3"/>
    <property type="match status" value="1"/>
</dbReference>